<dbReference type="GO" id="GO:0005737">
    <property type="term" value="C:cytoplasm"/>
    <property type="evidence" value="ECO:0007669"/>
    <property type="project" value="TreeGrafter"/>
</dbReference>
<dbReference type="Gene3D" id="1.25.50.20">
    <property type="match status" value="1"/>
</dbReference>
<evidence type="ECO:0000256" key="2">
    <source>
        <dbReference type="ARBA" id="ARBA00010136"/>
    </source>
</evidence>
<dbReference type="EMBL" id="SHKW01000001">
    <property type="protein sequence ID" value="RZU40989.1"/>
    <property type="molecule type" value="Genomic_DNA"/>
</dbReference>
<dbReference type="Gene3D" id="1.10.390.10">
    <property type="entry name" value="Neutral Protease Domain 2"/>
    <property type="match status" value="1"/>
</dbReference>
<dbReference type="CDD" id="cd09601">
    <property type="entry name" value="M1_APN-Q_like"/>
    <property type="match status" value="1"/>
</dbReference>
<evidence type="ECO:0000256" key="5">
    <source>
        <dbReference type="ARBA" id="ARBA00022723"/>
    </source>
</evidence>
<dbReference type="GO" id="GO:0070006">
    <property type="term" value="F:metalloaminopeptidase activity"/>
    <property type="evidence" value="ECO:0007669"/>
    <property type="project" value="TreeGrafter"/>
</dbReference>
<dbReference type="InterPro" id="IPR024571">
    <property type="entry name" value="ERAP1-like_C_dom"/>
</dbReference>
<evidence type="ECO:0000256" key="12">
    <source>
        <dbReference type="RuleBase" id="RU364040"/>
    </source>
</evidence>
<evidence type="ECO:0000259" key="14">
    <source>
        <dbReference type="Pfam" id="PF01433"/>
    </source>
</evidence>
<feature type="binding site" evidence="10">
    <location>
        <position position="314"/>
    </location>
    <ligand>
        <name>Zn(2+)</name>
        <dbReference type="ChEBI" id="CHEBI:29105"/>
        <note>catalytic</note>
    </ligand>
</feature>
<evidence type="ECO:0000256" key="11">
    <source>
        <dbReference type="PIRSR" id="PIRSR634016-4"/>
    </source>
</evidence>
<evidence type="ECO:0000256" key="3">
    <source>
        <dbReference type="ARBA" id="ARBA00022438"/>
    </source>
</evidence>
<keyword evidence="5 10" id="KW-0479">Metal-binding</keyword>
<evidence type="ECO:0000256" key="13">
    <source>
        <dbReference type="SAM" id="SignalP"/>
    </source>
</evidence>
<dbReference type="PANTHER" id="PTHR11533">
    <property type="entry name" value="PROTEASE M1 ZINC METALLOPROTEASE"/>
    <property type="match status" value="1"/>
</dbReference>
<reference evidence="17 18" key="1">
    <citation type="submission" date="2019-02" db="EMBL/GenBank/DDBJ databases">
        <title>Genomic Encyclopedia of Archaeal and Bacterial Type Strains, Phase II (KMG-II): from individual species to whole genera.</title>
        <authorList>
            <person name="Goeker M."/>
        </authorList>
    </citation>
    <scope>NUCLEOTIDE SEQUENCE [LARGE SCALE GENOMIC DNA]</scope>
    <source>
        <strain evidence="17 18">DSM 18101</strain>
    </source>
</reference>
<feature type="active site" description="Proton acceptor" evidence="9">
    <location>
        <position position="315"/>
    </location>
</feature>
<dbReference type="SUPFAM" id="SSF63737">
    <property type="entry name" value="Leukotriene A4 hydrolase N-terminal domain"/>
    <property type="match status" value="1"/>
</dbReference>
<protein>
    <recommendedName>
        <fullName evidence="12">Aminopeptidase</fullName>
        <ecNumber evidence="12">3.4.11.-</ecNumber>
    </recommendedName>
</protein>
<feature type="binding site" evidence="10">
    <location>
        <position position="318"/>
    </location>
    <ligand>
        <name>Zn(2+)</name>
        <dbReference type="ChEBI" id="CHEBI:29105"/>
        <note>catalytic</note>
    </ligand>
</feature>
<evidence type="ECO:0000256" key="10">
    <source>
        <dbReference type="PIRSR" id="PIRSR634016-3"/>
    </source>
</evidence>
<dbReference type="InterPro" id="IPR045357">
    <property type="entry name" value="Aminopeptidase_N-like_N"/>
</dbReference>
<feature type="chain" id="PRO_5020976060" description="Aminopeptidase" evidence="13">
    <location>
        <begin position="21"/>
        <end position="866"/>
    </location>
</feature>
<keyword evidence="8 12" id="KW-0482">Metalloprotease</keyword>
<name>A0A4Q7YVG4_9BACT</name>
<proteinExistence type="inferred from homology"/>
<evidence type="ECO:0000313" key="17">
    <source>
        <dbReference type="EMBL" id="RZU40989.1"/>
    </source>
</evidence>
<feature type="site" description="Transition state stabilizer" evidence="11">
    <location>
        <position position="399"/>
    </location>
</feature>
<feature type="signal peptide" evidence="13">
    <location>
        <begin position="1"/>
        <end position="20"/>
    </location>
</feature>
<dbReference type="Proteomes" id="UP000292958">
    <property type="component" value="Unassembled WGS sequence"/>
</dbReference>
<accession>A0A4Q7YVG4</accession>
<dbReference type="Pfam" id="PF17900">
    <property type="entry name" value="Peptidase_M1_N"/>
    <property type="match status" value="1"/>
</dbReference>
<dbReference type="InterPro" id="IPR027268">
    <property type="entry name" value="Peptidase_M4/M1_CTD_sf"/>
</dbReference>
<dbReference type="Pfam" id="PF11838">
    <property type="entry name" value="ERAP1_C"/>
    <property type="match status" value="1"/>
</dbReference>
<dbReference type="OrthoDB" id="9814383at2"/>
<comment type="catalytic activity">
    <reaction evidence="1">
        <text>Release of an N-terminal amino acid, Xaa-|-Yaa- from a peptide, amide or arylamide. Xaa is preferably Ala, but may be most amino acids including Pro (slow action). When a terminal hydrophobic residue is followed by a prolyl residue, the two may be released as an intact Xaa-Pro dipeptide.</text>
        <dbReference type="EC" id="3.4.11.2"/>
    </reaction>
</comment>
<dbReference type="GO" id="GO:0008270">
    <property type="term" value="F:zinc ion binding"/>
    <property type="evidence" value="ECO:0007669"/>
    <property type="project" value="UniProtKB-UniRule"/>
</dbReference>
<evidence type="ECO:0000256" key="4">
    <source>
        <dbReference type="ARBA" id="ARBA00022670"/>
    </source>
</evidence>
<dbReference type="GO" id="GO:0006508">
    <property type="term" value="P:proteolysis"/>
    <property type="evidence" value="ECO:0007669"/>
    <property type="project" value="UniProtKB-KW"/>
</dbReference>
<comment type="similarity">
    <text evidence="2 12">Belongs to the peptidase M1 family.</text>
</comment>
<dbReference type="Gene3D" id="2.60.40.1910">
    <property type="match status" value="1"/>
</dbReference>
<dbReference type="GO" id="GO:0005615">
    <property type="term" value="C:extracellular space"/>
    <property type="evidence" value="ECO:0007669"/>
    <property type="project" value="TreeGrafter"/>
</dbReference>
<dbReference type="GO" id="GO:0043171">
    <property type="term" value="P:peptide catabolic process"/>
    <property type="evidence" value="ECO:0007669"/>
    <property type="project" value="TreeGrafter"/>
</dbReference>
<dbReference type="GO" id="GO:0016285">
    <property type="term" value="F:alanyl aminopeptidase activity"/>
    <property type="evidence" value="ECO:0007669"/>
    <property type="project" value="UniProtKB-EC"/>
</dbReference>
<comment type="cofactor">
    <cofactor evidence="10 12">
        <name>Zn(2+)</name>
        <dbReference type="ChEBI" id="CHEBI:29105"/>
    </cofactor>
    <text evidence="10 12">Binds 1 zinc ion per subunit.</text>
</comment>
<dbReference type="InterPro" id="IPR001930">
    <property type="entry name" value="Peptidase_M1"/>
</dbReference>
<evidence type="ECO:0000259" key="16">
    <source>
        <dbReference type="Pfam" id="PF17900"/>
    </source>
</evidence>
<evidence type="ECO:0000256" key="8">
    <source>
        <dbReference type="ARBA" id="ARBA00023049"/>
    </source>
</evidence>
<dbReference type="Gene3D" id="2.60.40.1730">
    <property type="entry name" value="tricorn interacting facor f3 domain"/>
    <property type="match status" value="1"/>
</dbReference>
<gene>
    <name evidence="17" type="ORF">BDD14_2480</name>
</gene>
<dbReference type="GO" id="GO:0016020">
    <property type="term" value="C:membrane"/>
    <property type="evidence" value="ECO:0007669"/>
    <property type="project" value="TreeGrafter"/>
</dbReference>
<feature type="binding site" evidence="10">
    <location>
        <position position="337"/>
    </location>
    <ligand>
        <name>Zn(2+)</name>
        <dbReference type="ChEBI" id="CHEBI:29105"/>
        <note>catalytic</note>
    </ligand>
</feature>
<dbReference type="InterPro" id="IPR034016">
    <property type="entry name" value="M1_APN-typ"/>
</dbReference>
<dbReference type="SUPFAM" id="SSF55486">
    <property type="entry name" value="Metalloproteases ('zincins'), catalytic domain"/>
    <property type="match status" value="1"/>
</dbReference>
<keyword evidence="4 12" id="KW-0645">Protease</keyword>
<dbReference type="InterPro" id="IPR014782">
    <property type="entry name" value="Peptidase_M1_dom"/>
</dbReference>
<evidence type="ECO:0000256" key="1">
    <source>
        <dbReference type="ARBA" id="ARBA00000098"/>
    </source>
</evidence>
<dbReference type="AlphaFoldDB" id="A0A4Q7YVG4"/>
<dbReference type="FunFam" id="1.10.390.10:FF:000006">
    <property type="entry name" value="Puromycin-sensitive aminopeptidase"/>
    <property type="match status" value="1"/>
</dbReference>
<dbReference type="Pfam" id="PF01433">
    <property type="entry name" value="Peptidase_M1"/>
    <property type="match status" value="1"/>
</dbReference>
<keyword evidence="18" id="KW-1185">Reference proteome</keyword>
<keyword evidence="13" id="KW-0732">Signal</keyword>
<dbReference type="InterPro" id="IPR042097">
    <property type="entry name" value="Aminopeptidase_N-like_N_sf"/>
</dbReference>
<dbReference type="InterPro" id="IPR050344">
    <property type="entry name" value="Peptidase_M1_aminopeptidases"/>
</dbReference>
<dbReference type="EC" id="3.4.11.-" evidence="12"/>
<evidence type="ECO:0000313" key="18">
    <source>
        <dbReference type="Proteomes" id="UP000292958"/>
    </source>
</evidence>
<dbReference type="PANTHER" id="PTHR11533:SF174">
    <property type="entry name" value="PUROMYCIN-SENSITIVE AMINOPEPTIDASE-RELATED"/>
    <property type="match status" value="1"/>
</dbReference>
<dbReference type="PRINTS" id="PR00756">
    <property type="entry name" value="ALADIPTASE"/>
</dbReference>
<comment type="caution">
    <text evidence="17">The sequence shown here is derived from an EMBL/GenBank/DDBJ whole genome shotgun (WGS) entry which is preliminary data.</text>
</comment>
<sequence length="866" mass="94458">MLLGTILHRAVLLASLSPFAAVALHAQRLPGGVHPEHYSLTLTPDLKAATFSGEETIDVVLDAPSKAITLNAAEIRFLSVTAGSQTAEVSLDSGKEQATFTFPQAVPAGKVTLGIRYTGILNDKLRGFYLSKTKSRNYAVTQFEPTDARRAYPSFDEPALKATYDIALVVDSADTAISNTEIVSDKPGPMEGKHTVKFRTTPKMSTYLVAFLVGDFKCTSGKADGVPIRACSTPDKVAMTKFAVESAEYILPYYDKYFGIKYPMPKLDMVALPDFEAGAMENFGCITYRETDLLVDEKTSAIPAKKRVAIVVAHEMAHQWFGDMVTMQWWDNLWLNEGFATWMESKPVAKWKPEWNFPQDDARGLDVTLNLDSQKTTRTIRAKAETPGEINEMFDGIAYGKAGAVLGMVENYLGEETFRQGVHNYLAAHLYANATAEDFWSAQTATSHQPVDKIMQSFVTQPGVPLLTFSEQGANGVPVAQSRFFLSGAAADSSQQWTLPVCVKSNGKPLCRVLTPEDATLPLAADAKLPFFYGNARAKGYYRTAYTPTQLAAIVAKAESLTPEERIGLVGDRWALVRSGQADAGEFMNLVLALKNDSHGEVMGTALDKVRSIDSRIATDEDRTRLAAVVRRELGPVYAALGRPCAGESYDREQLRAELMEALGDAKDPAVLTEAKELAERAYAPGARGEKGLDPLLTATAISVTAAQGDAALYEKIMAASKDGGDPGLQSEALRTLALFTDPALVTRTLDYVVSGEVRNQDSWIPIAILLSGRDTRETTWSYIQKNWEKVHAQFTTNSGSRVVGAAGTFCSVEKRDEVASFFASHKVDAAERTLAKALDNINDCVRVRTAQEPNLQRWLASQTKP</sequence>
<keyword evidence="3 12" id="KW-0031">Aminopeptidase</keyword>
<dbReference type="RefSeq" id="WP_130418984.1">
    <property type="nucleotide sequence ID" value="NZ_SHKW01000001.1"/>
</dbReference>
<feature type="domain" description="ERAP1-like C-terminal" evidence="15">
    <location>
        <begin position="531"/>
        <end position="843"/>
    </location>
</feature>
<keyword evidence="7 10" id="KW-0862">Zinc</keyword>
<keyword evidence="6 12" id="KW-0378">Hydrolase</keyword>
<evidence type="ECO:0000256" key="9">
    <source>
        <dbReference type="PIRSR" id="PIRSR634016-1"/>
    </source>
</evidence>
<feature type="domain" description="Peptidase M1 membrane alanine aminopeptidase" evidence="14">
    <location>
        <begin position="242"/>
        <end position="458"/>
    </location>
</feature>
<evidence type="ECO:0000256" key="7">
    <source>
        <dbReference type="ARBA" id="ARBA00022833"/>
    </source>
</evidence>
<dbReference type="GO" id="GO:0042277">
    <property type="term" value="F:peptide binding"/>
    <property type="evidence" value="ECO:0007669"/>
    <property type="project" value="TreeGrafter"/>
</dbReference>
<evidence type="ECO:0000259" key="15">
    <source>
        <dbReference type="Pfam" id="PF11838"/>
    </source>
</evidence>
<evidence type="ECO:0000256" key="6">
    <source>
        <dbReference type="ARBA" id="ARBA00022801"/>
    </source>
</evidence>
<feature type="domain" description="Aminopeptidase N-like N-terminal" evidence="16">
    <location>
        <begin position="34"/>
        <end position="208"/>
    </location>
</feature>
<organism evidence="17 18">
    <name type="scientific">Edaphobacter modestus</name>
    <dbReference type="NCBI Taxonomy" id="388466"/>
    <lineage>
        <taxon>Bacteria</taxon>
        <taxon>Pseudomonadati</taxon>
        <taxon>Acidobacteriota</taxon>
        <taxon>Terriglobia</taxon>
        <taxon>Terriglobales</taxon>
        <taxon>Acidobacteriaceae</taxon>
        <taxon>Edaphobacter</taxon>
    </lineage>
</organism>